<dbReference type="RefSeq" id="WP_017454960.1">
    <property type="nucleotide sequence ID" value="NZ_CP008956.1"/>
</dbReference>
<gene>
    <name evidence="1" type="ORF">C798_25375</name>
</gene>
<sequence length="107" mass="11791">MNSLDDISSFLRNELSESAFNYEELDAELGLTVGTIVRILDAAGDYSVMQLMVVLDQFDLELDIFSKDALLWMKDGPHGPAPESTVKTKVQIAVERTRAQSASPKEG</sequence>
<dbReference type="Proteomes" id="UP000501648">
    <property type="component" value="Chromosome"/>
</dbReference>
<organism evidence="1 2">
    <name type="scientific">Herbaspirillum rubrisubalbicans Os34</name>
    <dbReference type="NCBI Taxonomy" id="1235827"/>
    <lineage>
        <taxon>Bacteria</taxon>
        <taxon>Pseudomonadati</taxon>
        <taxon>Pseudomonadota</taxon>
        <taxon>Betaproteobacteria</taxon>
        <taxon>Burkholderiales</taxon>
        <taxon>Oxalobacteraceae</taxon>
        <taxon>Herbaspirillum</taxon>
    </lineage>
</organism>
<dbReference type="AlphaFoldDB" id="A0A6M3ZY69"/>
<dbReference type="EMBL" id="CP008956">
    <property type="protein sequence ID" value="QJQ03446.1"/>
    <property type="molecule type" value="Genomic_DNA"/>
</dbReference>
<proteinExistence type="predicted"/>
<evidence type="ECO:0000313" key="2">
    <source>
        <dbReference type="Proteomes" id="UP000501648"/>
    </source>
</evidence>
<protein>
    <recommendedName>
        <fullName evidence="3">XRE family transcriptional regulator</fullName>
    </recommendedName>
</protein>
<evidence type="ECO:0000313" key="1">
    <source>
        <dbReference type="EMBL" id="QJQ03446.1"/>
    </source>
</evidence>
<name>A0A6M3ZY69_9BURK</name>
<evidence type="ECO:0008006" key="3">
    <source>
        <dbReference type="Google" id="ProtNLM"/>
    </source>
</evidence>
<accession>A0A6M3ZY69</accession>
<reference evidence="1 2" key="1">
    <citation type="journal article" date="2012" name="J. Bacteriol.">
        <title>Genome sequence of the pathogenic Herbaspirillum seropedicae strain Os34, isolated from rice roots.</title>
        <authorList>
            <person name="Ye W."/>
            <person name="Ye S."/>
            <person name="Liu J."/>
            <person name="Chang S."/>
            <person name="Chen M."/>
            <person name="Zhu B."/>
            <person name="Guo L."/>
            <person name="An Q."/>
        </authorList>
    </citation>
    <scope>NUCLEOTIDE SEQUENCE [LARGE SCALE GENOMIC DNA]</scope>
    <source>
        <strain evidence="1 2">Os34</strain>
    </source>
</reference>